<keyword evidence="4" id="KW-0408">Iron</keyword>
<evidence type="ECO:0000313" key="6">
    <source>
        <dbReference type="EMBL" id="KAH0759088.1"/>
    </source>
</evidence>
<dbReference type="Pfam" id="PF00067">
    <property type="entry name" value="p450"/>
    <property type="match status" value="1"/>
</dbReference>
<dbReference type="InterPro" id="IPR002401">
    <property type="entry name" value="Cyt_P450_E_grp-I"/>
</dbReference>
<dbReference type="Gene3D" id="1.10.630.10">
    <property type="entry name" value="Cytochrome P450"/>
    <property type="match status" value="1"/>
</dbReference>
<dbReference type="SUPFAM" id="SSF48264">
    <property type="entry name" value="Cytochrome P450"/>
    <property type="match status" value="1"/>
</dbReference>
<evidence type="ECO:0000256" key="4">
    <source>
        <dbReference type="ARBA" id="ARBA00023004"/>
    </source>
</evidence>
<accession>A0ABQ7V5Q9</accession>
<proteinExistence type="predicted"/>
<name>A0ABQ7V5Q9_SOLTU</name>
<keyword evidence="2" id="KW-0479">Metal-binding</keyword>
<dbReference type="InterPro" id="IPR001128">
    <property type="entry name" value="Cyt_P450"/>
</dbReference>
<dbReference type="PANTHER" id="PTHR24303">
    <property type="entry name" value="HEME-BINDING MONOOXYGENASE FAMILY"/>
    <property type="match status" value="1"/>
</dbReference>
<evidence type="ECO:0000256" key="3">
    <source>
        <dbReference type="ARBA" id="ARBA00023002"/>
    </source>
</evidence>
<keyword evidence="3" id="KW-0560">Oxidoreductase</keyword>
<comment type="cofactor">
    <cofactor evidence="1">
        <name>heme</name>
        <dbReference type="ChEBI" id="CHEBI:30413"/>
    </cofactor>
</comment>
<protein>
    <recommendedName>
        <fullName evidence="8">Cytochrome P450</fullName>
    </recommendedName>
</protein>
<evidence type="ECO:0008006" key="8">
    <source>
        <dbReference type="Google" id="ProtNLM"/>
    </source>
</evidence>
<sequence length="221" mass="25404">MAGDKLSFNYKIIIWPSYGYLWRALRRLTTNFDTRKKVLVFSSSNRNSDTLVGTLLSLQESEPEFYTNDLIKSVLLGLIVGGTETTSMTIQWAMRLLLAHPEAFHKCVINETLRLYPPVPLLFPHYSLEDCTVGGYDVPKHTVLMVNAWAIHRDPDLWDEPEKFMPERFEAMEGEKEGFNYNFTIWYGEKSMPRSHNGPAISFVGFGFIDSLVNLIGKVWK</sequence>
<evidence type="ECO:0000256" key="1">
    <source>
        <dbReference type="ARBA" id="ARBA00001971"/>
    </source>
</evidence>
<gene>
    <name evidence="6" type="ORF">KY290_022581</name>
</gene>
<dbReference type="PRINTS" id="PR00463">
    <property type="entry name" value="EP450I"/>
</dbReference>
<evidence type="ECO:0000313" key="7">
    <source>
        <dbReference type="Proteomes" id="UP000826656"/>
    </source>
</evidence>
<reference evidence="6 7" key="1">
    <citation type="journal article" date="2021" name="bioRxiv">
        <title>Chromosome-scale and haplotype-resolved genome assembly of a tetraploid potato cultivar.</title>
        <authorList>
            <person name="Sun H."/>
            <person name="Jiao W.-B."/>
            <person name="Krause K."/>
            <person name="Campoy J.A."/>
            <person name="Goel M."/>
            <person name="Folz-Donahue K."/>
            <person name="Kukat C."/>
            <person name="Huettel B."/>
            <person name="Schneeberger K."/>
        </authorList>
    </citation>
    <scope>NUCLEOTIDE SEQUENCE [LARGE SCALE GENOMIC DNA]</scope>
    <source>
        <strain evidence="6">SolTubOtavaFocal</strain>
        <tissue evidence="6">Leaves</tissue>
    </source>
</reference>
<dbReference type="Proteomes" id="UP000826656">
    <property type="component" value="Unassembled WGS sequence"/>
</dbReference>
<dbReference type="PANTHER" id="PTHR24303:SF31">
    <property type="entry name" value="CYTOCHROME P450 307A1-RELATED"/>
    <property type="match status" value="1"/>
</dbReference>
<keyword evidence="5" id="KW-0503">Monooxygenase</keyword>
<dbReference type="EMBL" id="JAIVGD010000015">
    <property type="protein sequence ID" value="KAH0759088.1"/>
    <property type="molecule type" value="Genomic_DNA"/>
</dbReference>
<organism evidence="6 7">
    <name type="scientific">Solanum tuberosum</name>
    <name type="common">Potato</name>
    <dbReference type="NCBI Taxonomy" id="4113"/>
    <lineage>
        <taxon>Eukaryota</taxon>
        <taxon>Viridiplantae</taxon>
        <taxon>Streptophyta</taxon>
        <taxon>Embryophyta</taxon>
        <taxon>Tracheophyta</taxon>
        <taxon>Spermatophyta</taxon>
        <taxon>Magnoliopsida</taxon>
        <taxon>eudicotyledons</taxon>
        <taxon>Gunneridae</taxon>
        <taxon>Pentapetalae</taxon>
        <taxon>asterids</taxon>
        <taxon>lamiids</taxon>
        <taxon>Solanales</taxon>
        <taxon>Solanaceae</taxon>
        <taxon>Solanoideae</taxon>
        <taxon>Solaneae</taxon>
        <taxon>Solanum</taxon>
    </lineage>
</organism>
<evidence type="ECO:0000256" key="2">
    <source>
        <dbReference type="ARBA" id="ARBA00022723"/>
    </source>
</evidence>
<evidence type="ECO:0000256" key="5">
    <source>
        <dbReference type="ARBA" id="ARBA00023033"/>
    </source>
</evidence>
<keyword evidence="7" id="KW-1185">Reference proteome</keyword>
<comment type="caution">
    <text evidence="6">The sequence shown here is derived from an EMBL/GenBank/DDBJ whole genome shotgun (WGS) entry which is preliminary data.</text>
</comment>
<dbReference type="PRINTS" id="PR00385">
    <property type="entry name" value="P450"/>
</dbReference>
<dbReference type="InterPro" id="IPR036396">
    <property type="entry name" value="Cyt_P450_sf"/>
</dbReference>